<organism evidence="1 2">
    <name type="scientific">Pleurodeles waltl</name>
    <name type="common">Iberian ribbed newt</name>
    <dbReference type="NCBI Taxonomy" id="8319"/>
    <lineage>
        <taxon>Eukaryota</taxon>
        <taxon>Metazoa</taxon>
        <taxon>Chordata</taxon>
        <taxon>Craniata</taxon>
        <taxon>Vertebrata</taxon>
        <taxon>Euteleostomi</taxon>
        <taxon>Amphibia</taxon>
        <taxon>Batrachia</taxon>
        <taxon>Caudata</taxon>
        <taxon>Salamandroidea</taxon>
        <taxon>Salamandridae</taxon>
        <taxon>Pleurodelinae</taxon>
        <taxon>Pleurodeles</taxon>
    </lineage>
</organism>
<keyword evidence="2" id="KW-1185">Reference proteome</keyword>
<sequence>MNRIPREKRGRSGPRSVVLLEGVPGELRPEEALLRIVIRHPPVIKTYDQWVRMTAASVPLPSTSGSCE</sequence>
<proteinExistence type="predicted"/>
<protein>
    <submittedName>
        <fullName evidence="1">Uncharacterized protein</fullName>
    </submittedName>
</protein>
<comment type="caution">
    <text evidence="1">The sequence shown here is derived from an EMBL/GenBank/DDBJ whole genome shotgun (WGS) entry which is preliminary data.</text>
</comment>
<evidence type="ECO:0000313" key="1">
    <source>
        <dbReference type="EMBL" id="KAJ1079911.1"/>
    </source>
</evidence>
<evidence type="ECO:0000313" key="2">
    <source>
        <dbReference type="Proteomes" id="UP001066276"/>
    </source>
</evidence>
<dbReference type="EMBL" id="JANPWB010000016">
    <property type="protein sequence ID" value="KAJ1079911.1"/>
    <property type="molecule type" value="Genomic_DNA"/>
</dbReference>
<reference evidence="1" key="1">
    <citation type="journal article" date="2022" name="bioRxiv">
        <title>Sequencing and chromosome-scale assembly of the giantPleurodeles waltlgenome.</title>
        <authorList>
            <person name="Brown T."/>
            <person name="Elewa A."/>
            <person name="Iarovenko S."/>
            <person name="Subramanian E."/>
            <person name="Araus A.J."/>
            <person name="Petzold A."/>
            <person name="Susuki M."/>
            <person name="Suzuki K.-i.T."/>
            <person name="Hayashi T."/>
            <person name="Toyoda A."/>
            <person name="Oliveira C."/>
            <person name="Osipova E."/>
            <person name="Leigh N.D."/>
            <person name="Simon A."/>
            <person name="Yun M.H."/>
        </authorList>
    </citation>
    <scope>NUCLEOTIDE SEQUENCE</scope>
    <source>
        <strain evidence="1">20211129_DDA</strain>
        <tissue evidence="1">Liver</tissue>
    </source>
</reference>
<accession>A0AAV7KLK8</accession>
<gene>
    <name evidence="1" type="ORF">NDU88_000135</name>
</gene>
<name>A0AAV7KLK8_PLEWA</name>
<dbReference type="AlphaFoldDB" id="A0AAV7KLK8"/>
<dbReference type="Proteomes" id="UP001066276">
    <property type="component" value="Chromosome 12"/>
</dbReference>